<name>W3WKR6_PESFW</name>
<dbReference type="Pfam" id="PF04818">
    <property type="entry name" value="CID"/>
    <property type="match status" value="1"/>
</dbReference>
<dbReference type="InterPro" id="IPR006569">
    <property type="entry name" value="CID_dom"/>
</dbReference>
<dbReference type="eggNOG" id="KOG2071">
    <property type="taxonomic scope" value="Eukaryota"/>
</dbReference>
<dbReference type="InterPro" id="IPR054127">
    <property type="entry name" value="Pcf11_C"/>
</dbReference>
<feature type="domain" description="CID" evidence="2">
    <location>
        <begin position="5"/>
        <end position="143"/>
    </location>
</feature>
<dbReference type="GO" id="GO:0031124">
    <property type="term" value="P:mRNA 3'-end processing"/>
    <property type="evidence" value="ECO:0007669"/>
    <property type="project" value="InterPro"/>
</dbReference>
<dbReference type="STRING" id="1229662.W3WKR6"/>
<dbReference type="Pfam" id="PF11526">
    <property type="entry name" value="Pfc11_Clp1_ID"/>
    <property type="match status" value="1"/>
</dbReference>
<evidence type="ECO:0000313" key="3">
    <source>
        <dbReference type="EMBL" id="ETS73416.1"/>
    </source>
</evidence>
<dbReference type="InterPro" id="IPR047415">
    <property type="entry name" value="Pcf11_CID"/>
</dbReference>
<dbReference type="InterPro" id="IPR021605">
    <property type="entry name" value="Pcf11_Clp1-ID"/>
</dbReference>
<feature type="compositionally biased region" description="Polar residues" evidence="1">
    <location>
        <begin position="541"/>
        <end position="552"/>
    </location>
</feature>
<proteinExistence type="predicted"/>
<dbReference type="HOGENOM" id="CLU_015606_0_0_1"/>
<dbReference type="Pfam" id="PF21936">
    <property type="entry name" value="Pcf11_C"/>
    <property type="match status" value="1"/>
</dbReference>
<gene>
    <name evidence="3" type="ORF">PFICI_15021</name>
</gene>
<dbReference type="PANTHER" id="PTHR15921">
    <property type="entry name" value="PRE-MRNA CLEAVAGE COMPLEX II"/>
    <property type="match status" value="1"/>
</dbReference>
<dbReference type="Gene3D" id="1.25.40.90">
    <property type="match status" value="1"/>
</dbReference>
<dbReference type="GO" id="GO:0005849">
    <property type="term" value="C:mRNA cleavage factor complex"/>
    <property type="evidence" value="ECO:0007669"/>
    <property type="project" value="InterPro"/>
</dbReference>
<dbReference type="InParanoid" id="W3WKR6"/>
<sequence length="670" mass="73260">MASQESEGLLEDFREALEGLQMNSRYEIQNLTQIARESTEDALAISQALQDHIKQAAPHKKLPALYVLDSISKNVGTPYTLFFAKRLYTTFWEAYAVADGPTRRKMHEMFKTWKEPIPGSIDRRPVFAPEVTQPIEAALIKATASGNEQVRRMQQGRPVPQPGIPYRETSTPPGVRPPSQVNGYPSNTTPVSNMNGHPYGLPAQQPLTQHPFQSHSAHSTPQPPSMPAFQPPAYGGYGAPSQPIISVDALKDDIQNLINAFRAEYARNPGDASIQTKLKALLDLQGILQAHNLPQEQLVAIKNQITGLAVTIRATPAQTPTPVPVPPPVAVAPPPAATPTLSLDSLLGQGALAALLARNSATPQVSTPQPPPAAVAIRSPPPQRVEPQPPAASTTPDPMALMNMLRKAGMLPPPPSSSGSTPVPNIPQGLQLPFPPPIPTGPPSIDNLTRDISLQTSSLKQFRPHLIPLMFEALGPQCTHCGRRFTPDEEGKKKKTAHMDWHFKVNQRIAEAEKSGQHRSWFVDEEDWINSRETVDEDRATNPSATSGQGSASKAPRLQYIPVPSDPVLKNSVCPICQENFKQIYLDDAGDWVWEDATQVDGRIYHASCHQEVSGGLVQVAYRSTPEPVLGKRKAEAVTHLHEELFGFLVGVGGQHCTFLARTWIWEVWH</sequence>
<dbReference type="OrthoDB" id="343582at2759"/>
<dbReference type="AlphaFoldDB" id="W3WKR6"/>
<dbReference type="SUPFAM" id="SSF48464">
    <property type="entry name" value="ENTH/VHS domain"/>
    <property type="match status" value="1"/>
</dbReference>
<protein>
    <recommendedName>
        <fullName evidence="2">CID domain-containing protein</fullName>
    </recommendedName>
</protein>
<dbReference type="InterPro" id="IPR045154">
    <property type="entry name" value="PCF11-like"/>
</dbReference>
<organism evidence="3 4">
    <name type="scientific">Pestalotiopsis fici (strain W106-1 / CGMCC3.15140)</name>
    <dbReference type="NCBI Taxonomy" id="1229662"/>
    <lineage>
        <taxon>Eukaryota</taxon>
        <taxon>Fungi</taxon>
        <taxon>Dikarya</taxon>
        <taxon>Ascomycota</taxon>
        <taxon>Pezizomycotina</taxon>
        <taxon>Sordariomycetes</taxon>
        <taxon>Xylariomycetidae</taxon>
        <taxon>Amphisphaeriales</taxon>
        <taxon>Sporocadaceae</taxon>
        <taxon>Pestalotiopsis</taxon>
    </lineage>
</organism>
<dbReference type="EMBL" id="KI912122">
    <property type="protein sequence ID" value="ETS73416.1"/>
    <property type="molecule type" value="Genomic_DNA"/>
</dbReference>
<dbReference type="InterPro" id="IPR008942">
    <property type="entry name" value="ENTH_VHS"/>
</dbReference>
<evidence type="ECO:0000256" key="1">
    <source>
        <dbReference type="SAM" id="MobiDB-lite"/>
    </source>
</evidence>
<dbReference type="FunFam" id="1.25.40.90:FF:000016">
    <property type="entry name" value="mRNA cleavage factor complex component Pcf11"/>
    <property type="match status" value="1"/>
</dbReference>
<keyword evidence="4" id="KW-1185">Reference proteome</keyword>
<feature type="compositionally biased region" description="Pro residues" evidence="1">
    <location>
        <begin position="368"/>
        <end position="390"/>
    </location>
</feature>
<accession>W3WKR6</accession>
<dbReference type="Proteomes" id="UP000030651">
    <property type="component" value="Unassembled WGS sequence"/>
</dbReference>
<dbReference type="CDD" id="cd16982">
    <property type="entry name" value="CID_Pcf11"/>
    <property type="match status" value="1"/>
</dbReference>
<dbReference type="GO" id="GO:0000993">
    <property type="term" value="F:RNA polymerase II complex binding"/>
    <property type="evidence" value="ECO:0007669"/>
    <property type="project" value="InterPro"/>
</dbReference>
<reference evidence="4" key="1">
    <citation type="journal article" date="2015" name="BMC Genomics">
        <title>Genomic and transcriptomic analysis of the endophytic fungus Pestalotiopsis fici reveals its lifestyle and high potential for synthesis of natural products.</title>
        <authorList>
            <person name="Wang X."/>
            <person name="Zhang X."/>
            <person name="Liu L."/>
            <person name="Xiang M."/>
            <person name="Wang W."/>
            <person name="Sun X."/>
            <person name="Che Y."/>
            <person name="Guo L."/>
            <person name="Liu G."/>
            <person name="Guo L."/>
            <person name="Wang C."/>
            <person name="Yin W.B."/>
            <person name="Stadler M."/>
            <person name="Zhang X."/>
            <person name="Liu X."/>
        </authorList>
    </citation>
    <scope>NUCLEOTIDE SEQUENCE [LARGE SCALE GENOMIC DNA]</scope>
    <source>
        <strain evidence="4">W106-1 / CGMCC3.15140</strain>
    </source>
</reference>
<dbReference type="OMA" id="ARSDFAN"/>
<feature type="region of interest" description="Disordered" evidence="1">
    <location>
        <begin position="146"/>
        <end position="225"/>
    </location>
</feature>
<feature type="region of interest" description="Disordered" evidence="1">
    <location>
        <begin position="533"/>
        <end position="557"/>
    </location>
</feature>
<dbReference type="PROSITE" id="PS51391">
    <property type="entry name" value="CID"/>
    <property type="match status" value="1"/>
</dbReference>
<dbReference type="GeneID" id="19280034"/>
<dbReference type="KEGG" id="pfy:PFICI_15021"/>
<dbReference type="FunCoup" id="W3WKR6">
    <property type="interactions" value="492"/>
</dbReference>
<feature type="compositionally biased region" description="Polar residues" evidence="1">
    <location>
        <begin position="179"/>
        <end position="195"/>
    </location>
</feature>
<evidence type="ECO:0000313" key="4">
    <source>
        <dbReference type="Proteomes" id="UP000030651"/>
    </source>
</evidence>
<dbReference type="GO" id="GO:0005737">
    <property type="term" value="C:cytoplasm"/>
    <property type="evidence" value="ECO:0007669"/>
    <property type="project" value="TreeGrafter"/>
</dbReference>
<dbReference type="RefSeq" id="XP_007841793.1">
    <property type="nucleotide sequence ID" value="XM_007843602.1"/>
</dbReference>
<dbReference type="PANTHER" id="PTHR15921:SF3">
    <property type="entry name" value="PRE-MRNA CLEAVAGE COMPLEX 2 PROTEIN PCF11"/>
    <property type="match status" value="1"/>
</dbReference>
<feature type="region of interest" description="Disordered" evidence="1">
    <location>
        <begin position="362"/>
        <end position="398"/>
    </location>
</feature>
<feature type="compositionally biased region" description="Polar residues" evidence="1">
    <location>
        <begin position="205"/>
        <end position="220"/>
    </location>
</feature>
<dbReference type="GO" id="GO:0003729">
    <property type="term" value="F:mRNA binding"/>
    <property type="evidence" value="ECO:0007669"/>
    <property type="project" value="InterPro"/>
</dbReference>
<dbReference type="SMART" id="SM00582">
    <property type="entry name" value="RPR"/>
    <property type="match status" value="1"/>
</dbReference>
<evidence type="ECO:0000259" key="2">
    <source>
        <dbReference type="PROSITE" id="PS51391"/>
    </source>
</evidence>
<dbReference type="GO" id="GO:0006369">
    <property type="term" value="P:termination of RNA polymerase II transcription"/>
    <property type="evidence" value="ECO:0007669"/>
    <property type="project" value="InterPro"/>
</dbReference>